<dbReference type="InterPro" id="IPR018004">
    <property type="entry name" value="KilA/APSES_HTH"/>
</dbReference>
<feature type="repeat" description="ANK" evidence="7">
    <location>
        <begin position="399"/>
        <end position="431"/>
    </location>
</feature>
<evidence type="ECO:0000256" key="2">
    <source>
        <dbReference type="ARBA" id="ARBA00022969"/>
    </source>
</evidence>
<keyword evidence="2" id="KW-0749">Sporulation</keyword>
<feature type="compositionally biased region" description="Low complexity" evidence="8">
    <location>
        <begin position="1"/>
        <end position="20"/>
    </location>
</feature>
<dbReference type="PROSITE" id="PS50088">
    <property type="entry name" value="ANK_REPEAT"/>
    <property type="match status" value="1"/>
</dbReference>
<dbReference type="InterPro" id="IPR036770">
    <property type="entry name" value="Ankyrin_rpt-contain_sf"/>
</dbReference>
<evidence type="ECO:0000256" key="3">
    <source>
        <dbReference type="ARBA" id="ARBA00023043"/>
    </source>
</evidence>
<sequence>MQVARSSLASSFPSGSPSQSAMYSNSPHQMMVQPSPFRSFGDSNGYTHPMEKPQIYTAVYSGVSVYEMEINRVAVMRRRSDSWLNATQILKVAGVDKGKRTKVLEKEILTGEHEKVQGGYGKYQGTWINYRRGREFCRQYGVEDILRPLLDYDMSADGSAGQGIDTPTKEQAMAANRKRFYTASMDGRNSTQNVGGTFFSNISSTATSALAAMNKVARMNSPAPRPSSSSQRRSMGRPSQAPVGSQESFRGSQQSAPSLASERSFGANGTGDSAYATQRFSGDYDGPTDSQEPPRKRMRPSQEESYSQPNGAEVSMREGTPTEPSDSFIYHQPGQHLTTADGEVPTALAPLPPPSDERSELKQAMLTDLFADQSRTDFSNHPAIKELSGSDLDMPIDNTANTALHWAATLARVSLMRLLVSKGANMFRGNAAGQTPLMSAVLVNNSLDHNSFPETLEILAPLIELRDAQGRTILHHIAVTCAIKGRAASSKYYLEALLEYLVRSNTGSNSQSNSFDGSGNLTTKPIGLMRFMQEMVNARDKGGNTALNLVARIGNRSIISQLMEVQADPTIPNYKGMRPIDFGVGSELERPDPPSMSQMSSPSKSKAPLSKVEETSREMLPLFQSFLSQASTQYNQESRLKQDAIDRLNESIAQQSALQKSESLHLDNLRQNLRARTDRSQRIVNLRRWVDAQRRMLILADPAGLQGANKIRVGDADDQGAGVSIRLEALPETAKSASRSLNLPPSSSTDFLKIPPLPLDASNMSAEQHNYLSRLPSAAVLRSKLELYVENNSSLAERSKNLKRTNGELGVTYRKVVSLCAGVAVADVDAKLTSLIAAIESEEGDAIDLGRVKEFLRKVEGVEG</sequence>
<organism evidence="10 11">
    <name type="scientific">Lophium mytilinum</name>
    <dbReference type="NCBI Taxonomy" id="390894"/>
    <lineage>
        <taxon>Eukaryota</taxon>
        <taxon>Fungi</taxon>
        <taxon>Dikarya</taxon>
        <taxon>Ascomycota</taxon>
        <taxon>Pezizomycotina</taxon>
        <taxon>Dothideomycetes</taxon>
        <taxon>Pleosporomycetidae</taxon>
        <taxon>Mytilinidiales</taxon>
        <taxon>Mytilinidiaceae</taxon>
        <taxon>Lophium</taxon>
    </lineage>
</organism>
<dbReference type="SMART" id="SM01252">
    <property type="entry name" value="KilA-N"/>
    <property type="match status" value="1"/>
</dbReference>
<dbReference type="Proteomes" id="UP000799750">
    <property type="component" value="Unassembled WGS sequence"/>
</dbReference>
<feature type="region of interest" description="Disordered" evidence="8">
    <location>
        <begin position="576"/>
        <end position="614"/>
    </location>
</feature>
<dbReference type="GO" id="GO:0048315">
    <property type="term" value="P:conidium formation"/>
    <property type="evidence" value="ECO:0007669"/>
    <property type="project" value="UniProtKB-KW"/>
</dbReference>
<dbReference type="GO" id="GO:0003677">
    <property type="term" value="F:DNA binding"/>
    <property type="evidence" value="ECO:0007669"/>
    <property type="project" value="InterPro"/>
</dbReference>
<dbReference type="GO" id="GO:0033309">
    <property type="term" value="C:SBF transcription complex"/>
    <property type="evidence" value="ECO:0007669"/>
    <property type="project" value="TreeGrafter"/>
</dbReference>
<evidence type="ECO:0000256" key="8">
    <source>
        <dbReference type="SAM" id="MobiDB-lite"/>
    </source>
</evidence>
<evidence type="ECO:0000256" key="6">
    <source>
        <dbReference type="ARBA" id="ARBA00073460"/>
    </source>
</evidence>
<keyword evidence="1" id="KW-0677">Repeat</keyword>
<accession>A0A6A6REU7</accession>
<feature type="compositionally biased region" description="Low complexity" evidence="8">
    <location>
        <begin position="226"/>
        <end position="239"/>
    </location>
</feature>
<dbReference type="GO" id="GO:0003713">
    <property type="term" value="F:transcription coactivator activity"/>
    <property type="evidence" value="ECO:0007669"/>
    <property type="project" value="TreeGrafter"/>
</dbReference>
<feature type="compositionally biased region" description="Polar residues" evidence="8">
    <location>
        <begin position="242"/>
        <end position="258"/>
    </location>
</feature>
<dbReference type="Pfam" id="PF04383">
    <property type="entry name" value="KilA-N"/>
    <property type="match status" value="1"/>
</dbReference>
<feature type="domain" description="HTH APSES-type" evidence="9">
    <location>
        <begin position="55"/>
        <end position="162"/>
    </location>
</feature>
<dbReference type="InterPro" id="IPR002110">
    <property type="entry name" value="Ankyrin_rpt"/>
</dbReference>
<dbReference type="SUPFAM" id="SSF48403">
    <property type="entry name" value="Ankyrin repeat"/>
    <property type="match status" value="1"/>
</dbReference>
<dbReference type="FunFam" id="1.25.40.20:FF:000365">
    <property type="entry name" value="Start control protein cdc10"/>
    <property type="match status" value="1"/>
</dbReference>
<dbReference type="InterPro" id="IPR051642">
    <property type="entry name" value="SWI6-like"/>
</dbReference>
<evidence type="ECO:0000313" key="11">
    <source>
        <dbReference type="Proteomes" id="UP000799750"/>
    </source>
</evidence>
<dbReference type="GO" id="GO:0030907">
    <property type="term" value="C:MBF transcription complex"/>
    <property type="evidence" value="ECO:0007669"/>
    <property type="project" value="TreeGrafter"/>
</dbReference>
<dbReference type="SUPFAM" id="SSF54616">
    <property type="entry name" value="DNA-binding domain of Mlu1-box binding protein MBP1"/>
    <property type="match status" value="1"/>
</dbReference>
<feature type="compositionally biased region" description="Low complexity" evidence="8">
    <location>
        <begin position="595"/>
        <end position="610"/>
    </location>
</feature>
<dbReference type="AlphaFoldDB" id="A0A6A6REU7"/>
<dbReference type="SMART" id="SM00248">
    <property type="entry name" value="ANK"/>
    <property type="match status" value="2"/>
</dbReference>
<dbReference type="InterPro" id="IPR036887">
    <property type="entry name" value="HTH_APSES_sf"/>
</dbReference>
<dbReference type="GO" id="GO:0030435">
    <property type="term" value="P:sporulation resulting in formation of a cellular spore"/>
    <property type="evidence" value="ECO:0007669"/>
    <property type="project" value="UniProtKB-KW"/>
</dbReference>
<dbReference type="FunFam" id="3.10.260.10:FF:000001">
    <property type="entry name" value="APSES transcription factor (MbpA)"/>
    <property type="match status" value="1"/>
</dbReference>
<protein>
    <recommendedName>
        <fullName evidence="6">Transcription factor SWI6</fullName>
    </recommendedName>
</protein>
<reference evidence="10" key="1">
    <citation type="journal article" date="2020" name="Stud. Mycol.">
        <title>101 Dothideomycetes genomes: a test case for predicting lifestyles and emergence of pathogens.</title>
        <authorList>
            <person name="Haridas S."/>
            <person name="Albert R."/>
            <person name="Binder M."/>
            <person name="Bloem J."/>
            <person name="Labutti K."/>
            <person name="Salamov A."/>
            <person name="Andreopoulos B."/>
            <person name="Baker S."/>
            <person name="Barry K."/>
            <person name="Bills G."/>
            <person name="Bluhm B."/>
            <person name="Cannon C."/>
            <person name="Castanera R."/>
            <person name="Culley D."/>
            <person name="Daum C."/>
            <person name="Ezra D."/>
            <person name="Gonzalez J."/>
            <person name="Henrissat B."/>
            <person name="Kuo A."/>
            <person name="Liang C."/>
            <person name="Lipzen A."/>
            <person name="Lutzoni F."/>
            <person name="Magnuson J."/>
            <person name="Mondo S."/>
            <person name="Nolan M."/>
            <person name="Ohm R."/>
            <person name="Pangilinan J."/>
            <person name="Park H.-J."/>
            <person name="Ramirez L."/>
            <person name="Alfaro M."/>
            <person name="Sun H."/>
            <person name="Tritt A."/>
            <person name="Yoshinaga Y."/>
            <person name="Zwiers L.-H."/>
            <person name="Turgeon B."/>
            <person name="Goodwin S."/>
            <person name="Spatafora J."/>
            <person name="Crous P."/>
            <person name="Grigoriev I."/>
        </authorList>
    </citation>
    <scope>NUCLEOTIDE SEQUENCE</scope>
    <source>
        <strain evidence="10">CBS 269.34</strain>
    </source>
</reference>
<dbReference type="Gene3D" id="1.25.40.20">
    <property type="entry name" value="Ankyrin repeat-containing domain"/>
    <property type="match status" value="1"/>
</dbReference>
<comment type="function">
    <text evidence="5">Transcription factor that plays a role downstream of the MCK1-MKK2-MPS1 cascade. Required for hyphal morphogenesis and pathogenicity. Is an important oxidative stress response regulator and plays a positive role in the regulation of extracellular peroxidases.</text>
</comment>
<gene>
    <name evidence="10" type="ORF">BU16DRAFT_521024</name>
</gene>
<dbReference type="PANTHER" id="PTHR43828:SF3">
    <property type="entry name" value="CHROMO DOMAIN-CONTAINING PROTEIN"/>
    <property type="match status" value="1"/>
</dbReference>
<feature type="region of interest" description="Disordered" evidence="8">
    <location>
        <begin position="218"/>
        <end position="359"/>
    </location>
</feature>
<dbReference type="OrthoDB" id="6718656at2759"/>
<dbReference type="InterPro" id="IPR003163">
    <property type="entry name" value="Tscrpt_reg_HTH_APSES-type"/>
</dbReference>
<name>A0A6A6REU7_9PEZI</name>
<dbReference type="Pfam" id="PF12796">
    <property type="entry name" value="Ank_2"/>
    <property type="match status" value="1"/>
</dbReference>
<dbReference type="PANTHER" id="PTHR43828">
    <property type="entry name" value="ASPARAGINASE"/>
    <property type="match status" value="1"/>
</dbReference>
<dbReference type="Gene3D" id="3.10.260.10">
    <property type="entry name" value="Transcription regulator HTH, APSES-type DNA-binding domain"/>
    <property type="match status" value="1"/>
</dbReference>
<evidence type="ECO:0000313" key="10">
    <source>
        <dbReference type="EMBL" id="KAF2502260.1"/>
    </source>
</evidence>
<dbReference type="PROSITE" id="PS51299">
    <property type="entry name" value="HTH_APSES"/>
    <property type="match status" value="1"/>
</dbReference>
<evidence type="ECO:0000256" key="5">
    <source>
        <dbReference type="ARBA" id="ARBA00059984"/>
    </source>
</evidence>
<dbReference type="GO" id="GO:0001228">
    <property type="term" value="F:DNA-binding transcription activator activity, RNA polymerase II-specific"/>
    <property type="evidence" value="ECO:0007669"/>
    <property type="project" value="UniProtKB-ARBA"/>
</dbReference>
<keyword evidence="4" id="KW-0183">Conidiation</keyword>
<keyword evidence="3 7" id="KW-0040">ANK repeat</keyword>
<evidence type="ECO:0000256" key="4">
    <source>
        <dbReference type="ARBA" id="ARBA00023321"/>
    </source>
</evidence>
<evidence type="ECO:0000256" key="7">
    <source>
        <dbReference type="PROSITE-ProRule" id="PRU00023"/>
    </source>
</evidence>
<evidence type="ECO:0000256" key="1">
    <source>
        <dbReference type="ARBA" id="ARBA00022737"/>
    </source>
</evidence>
<dbReference type="PROSITE" id="PS50297">
    <property type="entry name" value="ANK_REP_REGION"/>
    <property type="match status" value="1"/>
</dbReference>
<proteinExistence type="predicted"/>
<feature type="region of interest" description="Disordered" evidence="8">
    <location>
        <begin position="1"/>
        <end position="28"/>
    </location>
</feature>
<dbReference type="EMBL" id="MU004181">
    <property type="protein sequence ID" value="KAF2502260.1"/>
    <property type="molecule type" value="Genomic_DNA"/>
</dbReference>
<evidence type="ECO:0000259" key="9">
    <source>
        <dbReference type="PROSITE" id="PS51299"/>
    </source>
</evidence>
<keyword evidence="11" id="KW-1185">Reference proteome</keyword>